<keyword evidence="1" id="KW-0472">Membrane</keyword>
<sequence length="586" mass="65713">MSLIPRPSTPARLLSPGAAKLPRWVLLAVGLLYIFAGLLFRDPWKSDDVIGLATMLTALNQGSPISLWLPQVGSLAYAENGPLVTWVGLSFIKLFSPIFSWFTSDINAVILASRLPNLLWFGLLTYFFWYGTYHLARSPEAQPLPLPFGGEPPASAYGRMVADAALLLLLATVGILWRMHESSSVPAMIAFQAWAYYCLGRVVERPLAACLGLGLALGCALLTRGFVGGIPIFLGSVAVFIWHPLLRRQLQWLLLSVLIAALLFVAWWWPARDLSLFWTQTWLEWNTQSFAWPHWATGIKSLRDLSWFLWPTWPLALIGLWNWRRWHQALHIVLPTSLLASAFVCLFFYQDPFEPEFALLAVPSAALAAFALPTLRRGVINTLDWFAVMCFSLTAAAVWLGWVAQQTGWPPKIAQSIARQTEGFDNSISALAVLVALVGSCAWVSLVIWRTRRHPPALWRGTVLSAGGLLATWLLLVTLWLPTLDYARSYRGVSAELAQALAQHQRTNECVRGSQVALGQRASFYVFDEIDLQFDQRCTLVVEQLDRKLYLQGLLPISDTDQELWLGRRGGDRHEMFRLVRRPAKP</sequence>
<feature type="transmembrane region" description="Helical" evidence="1">
    <location>
        <begin position="428"/>
        <end position="449"/>
    </location>
</feature>
<feature type="transmembrane region" description="Helical" evidence="1">
    <location>
        <begin position="83"/>
        <end position="103"/>
    </location>
</feature>
<feature type="transmembrane region" description="Helical" evidence="1">
    <location>
        <begin position="382"/>
        <end position="402"/>
    </location>
</feature>
<name>A0A9D2RI71_9BURK</name>
<accession>A0A9D2RI71</accession>
<proteinExistence type="predicted"/>
<keyword evidence="1" id="KW-0812">Transmembrane</keyword>
<feature type="transmembrane region" description="Helical" evidence="1">
    <location>
        <begin position="115"/>
        <end position="136"/>
    </location>
</feature>
<feature type="transmembrane region" description="Helical" evidence="1">
    <location>
        <begin position="156"/>
        <end position="177"/>
    </location>
</feature>
<feature type="transmembrane region" description="Helical" evidence="1">
    <location>
        <begin position="21"/>
        <end position="40"/>
    </location>
</feature>
<reference evidence="2" key="1">
    <citation type="journal article" date="2021" name="PeerJ">
        <title>Extensive microbial diversity within the chicken gut microbiome revealed by metagenomics and culture.</title>
        <authorList>
            <person name="Gilroy R."/>
            <person name="Ravi A."/>
            <person name="Getino M."/>
            <person name="Pursley I."/>
            <person name="Horton D.L."/>
            <person name="Alikhan N.F."/>
            <person name="Baker D."/>
            <person name="Gharbi K."/>
            <person name="Hall N."/>
            <person name="Watson M."/>
            <person name="Adriaenssens E.M."/>
            <person name="Foster-Nyarko E."/>
            <person name="Jarju S."/>
            <person name="Secka A."/>
            <person name="Antonio M."/>
            <person name="Oren A."/>
            <person name="Chaudhuri R.R."/>
            <person name="La Ragione R."/>
            <person name="Hildebrand F."/>
            <person name="Pallen M.J."/>
        </authorList>
    </citation>
    <scope>NUCLEOTIDE SEQUENCE</scope>
    <source>
        <strain evidence="2">9264</strain>
    </source>
</reference>
<organism evidence="2 3">
    <name type="scientific">Candidatus Paenalcaligenes intestinipullorum</name>
    <dbReference type="NCBI Taxonomy" id="2838718"/>
    <lineage>
        <taxon>Bacteria</taxon>
        <taxon>Pseudomonadati</taxon>
        <taxon>Pseudomonadota</taxon>
        <taxon>Betaproteobacteria</taxon>
        <taxon>Burkholderiales</taxon>
        <taxon>Alcaligenaceae</taxon>
        <taxon>Paenalcaligenes</taxon>
    </lineage>
</organism>
<feature type="transmembrane region" description="Helical" evidence="1">
    <location>
        <begin position="252"/>
        <end position="269"/>
    </location>
</feature>
<feature type="transmembrane region" description="Helical" evidence="1">
    <location>
        <begin position="356"/>
        <end position="375"/>
    </location>
</feature>
<feature type="transmembrane region" description="Helical" evidence="1">
    <location>
        <begin position="305"/>
        <end position="323"/>
    </location>
</feature>
<protein>
    <submittedName>
        <fullName evidence="2">Glycosyltransferase</fullName>
    </submittedName>
</protein>
<comment type="caution">
    <text evidence="2">The sequence shown here is derived from an EMBL/GenBank/DDBJ whole genome shotgun (WGS) entry which is preliminary data.</text>
</comment>
<dbReference type="AlphaFoldDB" id="A0A9D2RI71"/>
<dbReference type="Proteomes" id="UP000823889">
    <property type="component" value="Unassembled WGS sequence"/>
</dbReference>
<feature type="transmembrane region" description="Helical" evidence="1">
    <location>
        <begin position="330"/>
        <end position="350"/>
    </location>
</feature>
<feature type="transmembrane region" description="Helical" evidence="1">
    <location>
        <begin position="461"/>
        <end position="481"/>
    </location>
</feature>
<evidence type="ECO:0000313" key="2">
    <source>
        <dbReference type="EMBL" id="HJD44887.1"/>
    </source>
</evidence>
<reference evidence="2" key="2">
    <citation type="submission" date="2021-04" db="EMBL/GenBank/DDBJ databases">
        <authorList>
            <person name="Gilroy R."/>
        </authorList>
    </citation>
    <scope>NUCLEOTIDE SEQUENCE</scope>
    <source>
        <strain evidence="2">9264</strain>
    </source>
</reference>
<evidence type="ECO:0000313" key="3">
    <source>
        <dbReference type="Proteomes" id="UP000823889"/>
    </source>
</evidence>
<dbReference type="EMBL" id="DWUQ01000158">
    <property type="protein sequence ID" value="HJD44887.1"/>
    <property type="molecule type" value="Genomic_DNA"/>
</dbReference>
<keyword evidence="1" id="KW-1133">Transmembrane helix</keyword>
<feature type="transmembrane region" description="Helical" evidence="1">
    <location>
        <begin position="215"/>
        <end position="240"/>
    </location>
</feature>
<gene>
    <name evidence="2" type="ORF">H9906_07665</name>
</gene>
<evidence type="ECO:0000256" key="1">
    <source>
        <dbReference type="SAM" id="Phobius"/>
    </source>
</evidence>
<feature type="transmembrane region" description="Helical" evidence="1">
    <location>
        <begin position="184"/>
        <end position="203"/>
    </location>
</feature>